<dbReference type="GeneID" id="30987413"/>
<dbReference type="Gene3D" id="3.30.70.330">
    <property type="match status" value="1"/>
</dbReference>
<name>A0A1E4RW06_CYBJN</name>
<accession>A0A1E4RW06</accession>
<dbReference type="SUPFAM" id="SSF54928">
    <property type="entry name" value="RNA-binding domain, RBD"/>
    <property type="match status" value="1"/>
</dbReference>
<dbReference type="PANTHER" id="PTHR13968">
    <property type="entry name" value="HETEROGENEOUS NUCLEAR RIBONUCLEOPROTEIN"/>
    <property type="match status" value="1"/>
</dbReference>
<dbReference type="InterPro" id="IPR035979">
    <property type="entry name" value="RBD_domain_sf"/>
</dbReference>
<dbReference type="PANTHER" id="PTHR13968:SF26">
    <property type="entry name" value="RRM DOMAIN-CONTAINING PROTEIN"/>
    <property type="match status" value="1"/>
</dbReference>
<dbReference type="PROSITE" id="PS50102">
    <property type="entry name" value="RRM"/>
    <property type="match status" value="1"/>
</dbReference>
<evidence type="ECO:0000313" key="4">
    <source>
        <dbReference type="EMBL" id="ODV71265.1"/>
    </source>
</evidence>
<organism evidence="4 5">
    <name type="scientific">Cyberlindnera jadinii (strain ATCC 18201 / CBS 1600 / BCRC 20928 / JCM 3617 / NBRC 0987 / NRRL Y-1542)</name>
    <name type="common">Torula yeast</name>
    <name type="synonym">Candida utilis</name>
    <dbReference type="NCBI Taxonomy" id="983966"/>
    <lineage>
        <taxon>Eukaryota</taxon>
        <taxon>Fungi</taxon>
        <taxon>Dikarya</taxon>
        <taxon>Ascomycota</taxon>
        <taxon>Saccharomycotina</taxon>
        <taxon>Saccharomycetes</taxon>
        <taxon>Phaffomycetales</taxon>
        <taxon>Phaffomycetaceae</taxon>
        <taxon>Cyberlindnera</taxon>
    </lineage>
</organism>
<evidence type="ECO:0000256" key="1">
    <source>
        <dbReference type="ARBA" id="ARBA00022884"/>
    </source>
</evidence>
<sequence>MSSTERAEYRQFLHEEQKYDTKYPHATNSRLFVGNIPSNHVQKRELWRIFRKYGKILQVSMKTAYGFVQFENSDSVERAIAGESNVPLFNKVLNLDIAKNS</sequence>
<evidence type="ECO:0000313" key="5">
    <source>
        <dbReference type="Proteomes" id="UP000094389"/>
    </source>
</evidence>
<dbReference type="STRING" id="983966.A0A1E4RW06"/>
<reference evidence="4 5" key="1">
    <citation type="journal article" date="2016" name="Proc. Natl. Acad. Sci. U.S.A.">
        <title>Comparative genomics of biotechnologically important yeasts.</title>
        <authorList>
            <person name="Riley R."/>
            <person name="Haridas S."/>
            <person name="Wolfe K.H."/>
            <person name="Lopes M.R."/>
            <person name="Hittinger C.T."/>
            <person name="Goeker M."/>
            <person name="Salamov A.A."/>
            <person name="Wisecaver J.H."/>
            <person name="Long T.M."/>
            <person name="Calvey C.H."/>
            <person name="Aerts A.L."/>
            <person name="Barry K.W."/>
            <person name="Choi C."/>
            <person name="Clum A."/>
            <person name="Coughlan A.Y."/>
            <person name="Deshpande S."/>
            <person name="Douglass A.P."/>
            <person name="Hanson S.J."/>
            <person name="Klenk H.-P."/>
            <person name="LaButti K.M."/>
            <person name="Lapidus A."/>
            <person name="Lindquist E.A."/>
            <person name="Lipzen A.M."/>
            <person name="Meier-Kolthoff J.P."/>
            <person name="Ohm R.A."/>
            <person name="Otillar R.P."/>
            <person name="Pangilinan J.L."/>
            <person name="Peng Y."/>
            <person name="Rokas A."/>
            <person name="Rosa C.A."/>
            <person name="Scheuner C."/>
            <person name="Sibirny A.A."/>
            <person name="Slot J.C."/>
            <person name="Stielow J.B."/>
            <person name="Sun H."/>
            <person name="Kurtzman C.P."/>
            <person name="Blackwell M."/>
            <person name="Grigoriev I.V."/>
            <person name="Jeffries T.W."/>
        </authorList>
    </citation>
    <scope>NUCLEOTIDE SEQUENCE [LARGE SCALE GENOMIC DNA]</scope>
    <source>
        <strain evidence="5">ATCC 18201 / CBS 1600 / BCRC 20928 / JCM 3617 / NBRC 0987 / NRRL Y-1542</strain>
    </source>
</reference>
<feature type="non-terminal residue" evidence="4">
    <location>
        <position position="101"/>
    </location>
</feature>
<keyword evidence="5" id="KW-1185">Reference proteome</keyword>
<dbReference type="RefSeq" id="XP_020068304.1">
    <property type="nucleotide sequence ID" value="XM_020213017.1"/>
</dbReference>
<keyword evidence="1 2" id="KW-0694">RNA-binding</keyword>
<protein>
    <recommendedName>
        <fullName evidence="3">RRM domain-containing protein</fullName>
    </recommendedName>
</protein>
<proteinExistence type="predicted"/>
<dbReference type="EMBL" id="KV453942">
    <property type="protein sequence ID" value="ODV71265.1"/>
    <property type="molecule type" value="Genomic_DNA"/>
</dbReference>
<feature type="domain" description="RRM" evidence="3">
    <location>
        <begin position="29"/>
        <end position="100"/>
    </location>
</feature>
<dbReference type="Pfam" id="PF00076">
    <property type="entry name" value="RRM_1"/>
    <property type="match status" value="1"/>
</dbReference>
<gene>
    <name evidence="4" type="ORF">CYBJADRAFT_131776</name>
</gene>
<dbReference type="SMART" id="SM00360">
    <property type="entry name" value="RRM"/>
    <property type="match status" value="1"/>
</dbReference>
<dbReference type="InterPro" id="IPR012677">
    <property type="entry name" value="Nucleotide-bd_a/b_plait_sf"/>
</dbReference>
<dbReference type="InterPro" id="IPR000504">
    <property type="entry name" value="RRM_dom"/>
</dbReference>
<evidence type="ECO:0000259" key="3">
    <source>
        <dbReference type="PROSITE" id="PS50102"/>
    </source>
</evidence>
<dbReference type="OrthoDB" id="10044938at2759"/>
<dbReference type="InterPro" id="IPR051186">
    <property type="entry name" value="RRM_HNRPC/RALY_subfam"/>
</dbReference>
<dbReference type="AlphaFoldDB" id="A0A1E4RW06"/>
<dbReference type="GO" id="GO:0003723">
    <property type="term" value="F:RNA binding"/>
    <property type="evidence" value="ECO:0007669"/>
    <property type="project" value="UniProtKB-UniRule"/>
</dbReference>
<evidence type="ECO:0000256" key="2">
    <source>
        <dbReference type="PROSITE-ProRule" id="PRU00176"/>
    </source>
</evidence>
<dbReference type="Proteomes" id="UP000094389">
    <property type="component" value="Unassembled WGS sequence"/>
</dbReference>